<reference evidence="1" key="1">
    <citation type="journal article" date="2018" name="Nat. Commun.">
        <title>Diversity and evolution of the emerging Pandoraviridae family.</title>
        <authorList>
            <person name="Legendre M."/>
            <person name="Fabre E."/>
            <person name="Poirot O."/>
            <person name="Jeudy S."/>
            <person name="Lartigue A."/>
            <person name="Alempic J.M."/>
            <person name="Beucher L."/>
            <person name="Philippe N."/>
            <person name="Bertaux L."/>
            <person name="Christo-Foroux E."/>
            <person name="Labadie K."/>
            <person name="Coute Y."/>
            <person name="Abergel C."/>
            <person name="Claverie J.M."/>
        </authorList>
    </citation>
    <scope>NUCLEOTIDE SEQUENCE [LARGE SCALE GENOMIC DNA]</scope>
    <source>
        <strain evidence="1">Quercus</strain>
    </source>
</reference>
<protein>
    <submittedName>
        <fullName evidence="1">Uncharacterized protein</fullName>
    </submittedName>
</protein>
<dbReference type="RefSeq" id="YP_009483355.1">
    <property type="nucleotide sequence ID" value="NC_037667.1"/>
</dbReference>
<name>A0A2U7U9H9_9VIRU</name>
<dbReference type="EMBL" id="MG011689">
    <property type="protein sequence ID" value="AVK75086.1"/>
    <property type="molecule type" value="Genomic_DNA"/>
</dbReference>
<proteinExistence type="predicted"/>
<evidence type="ECO:0000313" key="1">
    <source>
        <dbReference type="EMBL" id="AVK75086.1"/>
    </source>
</evidence>
<dbReference type="KEGG" id="vg:36844227"/>
<dbReference type="GeneID" id="36844227"/>
<dbReference type="Proteomes" id="UP000248852">
    <property type="component" value="Segment"/>
</dbReference>
<gene>
    <name evidence="1" type="ORF">pqer_cds_664</name>
</gene>
<accession>A0A2U7U9H9</accession>
<sequence>MRTKSTPSAIDCNISPDRAHALRTARGKNKKMNKTSASTASPSVSPRAVFIERYPWAAGHAPRERISKLAVIDFCLANQSTASQRTGPLAAVLSQQCPAIWSDAQTGRLADIVRKEVRVAYADAQESQLERIERETRIFAATGVYEAKEHTKREWSIPPNRGTPVMGAHGVRAIHEVSPSLSEAAADRLEINRMCARYRAWKDMPRGTRVAVRQYCKETRDERSQAARMPAGIL</sequence>
<organism evidence="1">
    <name type="scientific">Pandoravirus quercus</name>
    <dbReference type="NCBI Taxonomy" id="2107709"/>
    <lineage>
        <taxon>Viruses</taxon>
        <taxon>Pandoravirus</taxon>
    </lineage>
</organism>